<evidence type="ECO:0000256" key="4">
    <source>
        <dbReference type="ARBA" id="ARBA00022679"/>
    </source>
</evidence>
<dbReference type="InterPro" id="IPR052162">
    <property type="entry name" value="Sensor_kinase/Photoreceptor"/>
</dbReference>
<organism evidence="7">
    <name type="scientific">bioreactor metagenome</name>
    <dbReference type="NCBI Taxonomy" id="1076179"/>
    <lineage>
        <taxon>unclassified sequences</taxon>
        <taxon>metagenomes</taxon>
        <taxon>ecological metagenomes</taxon>
    </lineage>
</organism>
<dbReference type="InterPro" id="IPR000014">
    <property type="entry name" value="PAS"/>
</dbReference>
<comment type="catalytic activity">
    <reaction evidence="1">
        <text>ATP + protein L-histidine = ADP + protein N-phospho-L-histidine.</text>
        <dbReference type="EC" id="2.7.13.3"/>
    </reaction>
</comment>
<evidence type="ECO:0000256" key="2">
    <source>
        <dbReference type="ARBA" id="ARBA00012438"/>
    </source>
</evidence>
<proteinExistence type="predicted"/>
<evidence type="ECO:0000256" key="3">
    <source>
        <dbReference type="ARBA" id="ARBA00022553"/>
    </source>
</evidence>
<dbReference type="InterPro" id="IPR013767">
    <property type="entry name" value="PAS_fold"/>
</dbReference>
<dbReference type="SUPFAM" id="SSF55785">
    <property type="entry name" value="PYP-like sensor domain (PAS domain)"/>
    <property type="match status" value="1"/>
</dbReference>
<keyword evidence="4" id="KW-0808">Transferase</keyword>
<dbReference type="PROSITE" id="PS50112">
    <property type="entry name" value="PAS"/>
    <property type="match status" value="1"/>
</dbReference>
<dbReference type="GO" id="GO:0004673">
    <property type="term" value="F:protein histidine kinase activity"/>
    <property type="evidence" value="ECO:0007669"/>
    <property type="project" value="UniProtKB-EC"/>
</dbReference>
<comment type="caution">
    <text evidence="7">The sequence shown here is derived from an EMBL/GenBank/DDBJ whole genome shotgun (WGS) entry which is preliminary data.</text>
</comment>
<gene>
    <name evidence="7" type="ORF">SDC9_109820</name>
</gene>
<dbReference type="NCBIfam" id="TIGR00229">
    <property type="entry name" value="sensory_box"/>
    <property type="match status" value="1"/>
</dbReference>
<evidence type="ECO:0000256" key="1">
    <source>
        <dbReference type="ARBA" id="ARBA00000085"/>
    </source>
</evidence>
<protein>
    <recommendedName>
        <fullName evidence="2">histidine kinase</fullName>
        <ecNumber evidence="2">2.7.13.3</ecNumber>
    </recommendedName>
</protein>
<keyword evidence="3" id="KW-0597">Phosphoprotein</keyword>
<reference evidence="7" key="1">
    <citation type="submission" date="2019-08" db="EMBL/GenBank/DDBJ databases">
        <authorList>
            <person name="Kucharzyk K."/>
            <person name="Murdoch R.W."/>
            <person name="Higgins S."/>
            <person name="Loffler F."/>
        </authorList>
    </citation>
    <scope>NUCLEOTIDE SEQUENCE</scope>
</reference>
<evidence type="ECO:0000313" key="7">
    <source>
        <dbReference type="EMBL" id="MPM62942.1"/>
    </source>
</evidence>
<dbReference type="EC" id="2.7.13.3" evidence="2"/>
<dbReference type="PANTHER" id="PTHR43304">
    <property type="entry name" value="PHYTOCHROME-LIKE PROTEIN CPH1"/>
    <property type="match status" value="1"/>
</dbReference>
<keyword evidence="5" id="KW-0418">Kinase</keyword>
<dbReference type="AlphaFoldDB" id="A0A645BC93"/>
<evidence type="ECO:0000256" key="5">
    <source>
        <dbReference type="ARBA" id="ARBA00022777"/>
    </source>
</evidence>
<sequence>MHRRALAGEVLSAEDDAYEKADGKIEYTRWECRPWYEESGEIGGILIYTEMITKQKEFEVELRKAHDYLAALITHANAPILVWDASYAITHANKAFSDLLQLPLDQVVGKQLGAIFSFVPEEEIKEIFLHLEVYKELANKEMEIPSALGPSRTVLWNAATVSGSDDSSWFAIIAQGQDITERKKIERDNRQQLDELKRWFALMTQREDRILELKREVNLLLGELERPQKYESVQEL</sequence>
<dbReference type="EMBL" id="VSSQ01019133">
    <property type="protein sequence ID" value="MPM62942.1"/>
    <property type="molecule type" value="Genomic_DNA"/>
</dbReference>
<dbReference type="CDD" id="cd00130">
    <property type="entry name" value="PAS"/>
    <property type="match status" value="1"/>
</dbReference>
<name>A0A645BC93_9ZZZZ</name>
<dbReference type="GO" id="GO:0006355">
    <property type="term" value="P:regulation of DNA-templated transcription"/>
    <property type="evidence" value="ECO:0007669"/>
    <property type="project" value="InterPro"/>
</dbReference>
<evidence type="ECO:0000259" key="6">
    <source>
        <dbReference type="PROSITE" id="PS50112"/>
    </source>
</evidence>
<dbReference type="InterPro" id="IPR035965">
    <property type="entry name" value="PAS-like_dom_sf"/>
</dbReference>
<dbReference type="PANTHER" id="PTHR43304:SF1">
    <property type="entry name" value="PAC DOMAIN-CONTAINING PROTEIN"/>
    <property type="match status" value="1"/>
</dbReference>
<dbReference type="Pfam" id="PF00989">
    <property type="entry name" value="PAS"/>
    <property type="match status" value="1"/>
</dbReference>
<feature type="domain" description="PAS" evidence="6">
    <location>
        <begin position="65"/>
        <end position="127"/>
    </location>
</feature>
<accession>A0A645BC93</accession>
<dbReference type="SMART" id="SM00091">
    <property type="entry name" value="PAS"/>
    <property type="match status" value="1"/>
</dbReference>
<dbReference type="Gene3D" id="3.30.450.20">
    <property type="entry name" value="PAS domain"/>
    <property type="match status" value="2"/>
</dbReference>